<evidence type="ECO:0000259" key="4">
    <source>
        <dbReference type="Pfam" id="PF01591"/>
    </source>
</evidence>
<dbReference type="Pfam" id="PF00300">
    <property type="entry name" value="His_Phos_1"/>
    <property type="match status" value="1"/>
</dbReference>
<proteinExistence type="predicted"/>
<dbReference type="SUPFAM" id="SSF52540">
    <property type="entry name" value="P-loop containing nucleoside triphosphate hydrolases"/>
    <property type="match status" value="1"/>
</dbReference>
<accession>A0A8H6BU45</accession>
<protein>
    <submittedName>
        <fullName evidence="5">6-phosphofructo-2-kinase family protein</fullName>
    </submittedName>
</protein>
<feature type="compositionally biased region" description="Polar residues" evidence="3">
    <location>
        <begin position="135"/>
        <end position="147"/>
    </location>
</feature>
<dbReference type="GO" id="GO:0005829">
    <property type="term" value="C:cytosol"/>
    <property type="evidence" value="ECO:0007669"/>
    <property type="project" value="TreeGrafter"/>
</dbReference>
<dbReference type="Gene3D" id="3.40.50.1240">
    <property type="entry name" value="Phosphoglycerate mutase-like"/>
    <property type="match status" value="1"/>
</dbReference>
<dbReference type="Gene3D" id="3.40.50.300">
    <property type="entry name" value="P-loop containing nucleotide triphosphate hydrolases"/>
    <property type="match status" value="2"/>
</dbReference>
<feature type="compositionally biased region" description="Acidic residues" evidence="3">
    <location>
        <begin position="150"/>
        <end position="162"/>
    </location>
</feature>
<name>A0A8H6BU45_CANAX</name>
<feature type="compositionally biased region" description="Low complexity" evidence="3">
    <location>
        <begin position="56"/>
        <end position="71"/>
    </location>
</feature>
<dbReference type="PANTHER" id="PTHR10606">
    <property type="entry name" value="6-PHOSPHOFRUCTO-2-KINASE/FRUCTOSE-2,6-BISPHOSPHATASE"/>
    <property type="match status" value="1"/>
</dbReference>
<feature type="region of interest" description="Disordered" evidence="3">
    <location>
        <begin position="125"/>
        <end position="227"/>
    </location>
</feature>
<dbReference type="EMBL" id="JABWAD010000061">
    <property type="protein sequence ID" value="KAF6062814.1"/>
    <property type="molecule type" value="Genomic_DNA"/>
</dbReference>
<evidence type="ECO:0000313" key="6">
    <source>
        <dbReference type="Proteomes" id="UP000536275"/>
    </source>
</evidence>
<keyword evidence="5" id="KW-0808">Transferase</keyword>
<dbReference type="GO" id="GO:0006000">
    <property type="term" value="P:fructose metabolic process"/>
    <property type="evidence" value="ECO:0007669"/>
    <property type="project" value="InterPro"/>
</dbReference>
<evidence type="ECO:0000256" key="2">
    <source>
        <dbReference type="ARBA" id="ARBA00022840"/>
    </source>
</evidence>
<dbReference type="GO" id="GO:0006003">
    <property type="term" value="P:fructose 2,6-bisphosphate metabolic process"/>
    <property type="evidence" value="ECO:0007669"/>
    <property type="project" value="InterPro"/>
</dbReference>
<dbReference type="AlphaFoldDB" id="A0A8H6BU45"/>
<gene>
    <name evidence="5" type="ORF">FOB64_005857</name>
</gene>
<keyword evidence="1" id="KW-0547">Nucleotide-binding</keyword>
<feature type="compositionally biased region" description="Basic residues" evidence="3">
    <location>
        <begin position="183"/>
        <end position="195"/>
    </location>
</feature>
<keyword evidence="5" id="KW-0418">Kinase</keyword>
<dbReference type="Proteomes" id="UP000536275">
    <property type="component" value="Unassembled WGS sequence"/>
</dbReference>
<evidence type="ECO:0000256" key="1">
    <source>
        <dbReference type="ARBA" id="ARBA00022741"/>
    </source>
</evidence>
<dbReference type="InterPro" id="IPR013079">
    <property type="entry name" value="6Phosfructo_kin"/>
</dbReference>
<evidence type="ECO:0000313" key="5">
    <source>
        <dbReference type="EMBL" id="KAF6062814.1"/>
    </source>
</evidence>
<dbReference type="InterPro" id="IPR003094">
    <property type="entry name" value="6Pfruct_kin"/>
</dbReference>
<keyword evidence="2" id="KW-0067">ATP-binding</keyword>
<dbReference type="SUPFAM" id="SSF53254">
    <property type="entry name" value="Phosphoglycerate mutase-like"/>
    <property type="match status" value="1"/>
</dbReference>
<evidence type="ECO:0000256" key="3">
    <source>
        <dbReference type="SAM" id="MobiDB-lite"/>
    </source>
</evidence>
<dbReference type="InterPro" id="IPR013078">
    <property type="entry name" value="His_Pase_superF_clade-1"/>
</dbReference>
<feature type="compositionally biased region" description="Low complexity" evidence="3">
    <location>
        <begin position="21"/>
        <end position="42"/>
    </location>
</feature>
<sequence length="879" mass="97986">MNFGIASTRTKFQTSKKDDTITTTTQEESSSHNSSGSINRSTIGKKIAKFTAGSMTPSPNELSPTSSSASLKSKKNKSSYPYPYSSRHNFLNHYGGEKLALSKSLDSQLLEPYDSNSSVNSFLPEFNKRPLTDTPIVSTIGSPITREQSYDDYDEDEEEDEDRGNINSIQEEEGGDSSGTTTNKHKPTSLHKTKNISHLNLSELSHKDTTTNKEGSPDAESLKNSREHAASIAAKQLVGNKALEKEDDLPTGTIAAQLLRKSAGISDNSGQLSYSVPSRSPPHVLIDESTGVSTPVGSVVTVSSGEDGKEKGKGLVMAKNVKDNLLKDLPPYMKEQFEKTPSLEKLKNLLMHKPPPSARKAYTLNIPGQTSSKTSPDGKIASVDVGSKLVIVMVGLPARGKSYITNKLTRYLNWLQHDCRVFNVGNTRRKDKLNAGPENQPLPDKATTPTESRSPRQHDADFFNPENKDSTALREKWAMDTLDQLLDYVISGSGSQRSNGELPVLYLESVCNDPSIIESNIRLKLSGPDYKDMDPKLAFNDFVGRLHNYEKAYETIDEEEEKISDSNIQDNLNGRIGGDANLTKRGLKFAQALTQFMNFQRQEFRKQQLERFSSRLELKYNSLFNEDDVALLDSIPSEPNFCVWTSMLTRAVETGQYFNDQLYSIKQLRMLNELGGGKFEGMTYEEIQSKYPKEFASRLKNKLSYRYPGVGGESYLDVLTRLRPLIAEVERTTDHLLIISHRVVSRILLAYFLNLDKSAIGELDVPLHTLYCLESHPYGTDYTITSKNVKEVGVVFKERKYSVVPTAPPTSKSRAVSFAVTNNYNNNNNTDHTNNKATDDVRDEIRRRLSMGTSNKPTLSVRDGDDKSITAKHLRDLKI</sequence>
<dbReference type="PIRSF" id="PIRSF000709">
    <property type="entry name" value="6PFK_2-Ptase"/>
    <property type="match status" value="1"/>
</dbReference>
<dbReference type="GO" id="GO:0005524">
    <property type="term" value="F:ATP binding"/>
    <property type="evidence" value="ECO:0007669"/>
    <property type="project" value="UniProtKB-KW"/>
</dbReference>
<feature type="compositionally biased region" description="Basic and acidic residues" evidence="3">
    <location>
        <begin position="453"/>
        <end position="467"/>
    </location>
</feature>
<feature type="region of interest" description="Disordered" evidence="3">
    <location>
        <begin position="430"/>
        <end position="467"/>
    </location>
</feature>
<feature type="region of interest" description="Disordered" evidence="3">
    <location>
        <begin position="1"/>
        <end position="83"/>
    </location>
</feature>
<reference evidence="5 6" key="1">
    <citation type="submission" date="2020-03" db="EMBL/GenBank/DDBJ databases">
        <title>FDA dAtabase for Regulatory Grade micrObial Sequences (FDA-ARGOS): Supporting development and validation of Infectious Disease Dx tests.</title>
        <authorList>
            <person name="Campos J."/>
            <person name="Goldberg B."/>
            <person name="Tallon L."/>
            <person name="Sadzewicz L."/>
            <person name="Vavikolanu K."/>
            <person name="Mehta A."/>
            <person name="Aluvathingal J."/>
            <person name="Nadendla S."/>
            <person name="Nandy P."/>
            <person name="Geyer C."/>
            <person name="Yan Y."/>
            <person name="Sichtig H."/>
        </authorList>
    </citation>
    <scope>NUCLEOTIDE SEQUENCE [LARGE SCALE GENOMIC DNA]</scope>
    <source>
        <strain evidence="5 6">FDAARGOS_656</strain>
    </source>
</reference>
<feature type="compositionally biased region" description="Polar residues" evidence="3">
    <location>
        <begin position="1"/>
        <end position="12"/>
    </location>
</feature>
<dbReference type="PANTHER" id="PTHR10606:SF32">
    <property type="entry name" value="6-PHOSPHOFRUCTO-2-KINASE 1"/>
    <property type="match status" value="1"/>
</dbReference>
<dbReference type="InterPro" id="IPR029033">
    <property type="entry name" value="His_PPase_superfam"/>
</dbReference>
<comment type="caution">
    <text evidence="5">The sequence shown here is derived from an EMBL/GenBank/DDBJ whole genome shotgun (WGS) entry which is preliminary data.</text>
</comment>
<dbReference type="InterPro" id="IPR027417">
    <property type="entry name" value="P-loop_NTPase"/>
</dbReference>
<dbReference type="GO" id="GO:0003873">
    <property type="term" value="F:6-phosphofructo-2-kinase activity"/>
    <property type="evidence" value="ECO:0007669"/>
    <property type="project" value="InterPro"/>
</dbReference>
<feature type="domain" description="6-phosphofructo-2-kinase" evidence="4">
    <location>
        <begin position="381"/>
        <end position="562"/>
    </location>
</feature>
<dbReference type="Pfam" id="PF01591">
    <property type="entry name" value="6PF2K"/>
    <property type="match status" value="1"/>
</dbReference>
<organism evidence="5 6">
    <name type="scientific">Candida albicans</name>
    <name type="common">Yeast</name>
    <dbReference type="NCBI Taxonomy" id="5476"/>
    <lineage>
        <taxon>Eukaryota</taxon>
        <taxon>Fungi</taxon>
        <taxon>Dikarya</taxon>
        <taxon>Ascomycota</taxon>
        <taxon>Saccharomycotina</taxon>
        <taxon>Pichiomycetes</taxon>
        <taxon>Debaryomycetaceae</taxon>
        <taxon>Candida/Lodderomyces clade</taxon>
        <taxon>Candida</taxon>
    </lineage>
</organism>